<gene>
    <name evidence="1" type="ORF">RHMOL_Rhmol02G0088600</name>
</gene>
<sequence>MSTPSSAVIHMVLILLMALLKAASAETFHRAGEIYYGNELAHILDGGKLLTLSLDNSTGSGYQSKNNYLFGRFDMNIKLVPGNSAGTVATFYLSSQGANHNEIDFEFLGNASGQPYTIHTNIFSQGVGNREQQFRVWFDLAASFHNLMVDDTPIRVFNNNEAIGVPFLNNQAMTVYATIWDGESWATEGGRIKTDWTLAPFTASYKSFVINACEYSSGSSSCGSSATTNPVTEAALTQSLDSKQKEKLLWVQENCMIYDYCTDYKRFPQGLPPECKQPYYLQKIDLMALVAVSSAINSTLVPLLSGEVKLLRNIHKEVASIKAELESIMSFLKDADSSPKLKNERAENWVKQVRALAYEIEDVMDEYILHLAENRKRRGFIGFLRKLTRSVTKLKPQHDIAIQIQDIKQSIRDVKERAERYGFSSLEKVSSSEKQEKLHDDPRVASFFIEEDEVVGIESTREELVHRLIIGESNRTVTSLVGMGGCGKTTIAKKVFDNRKVIEHFDCQAWLSVSQSYKTDDIFRKMMKQLCETSKECAPVGIDTMDQNSLIHMLREYFLQKRYLLVFDDVWSTEFWRIVKITLPKNNKGSQIIVTTRSEDVASFCKESSSDHICKVEPLIAEEAWKLFCMKTFQRDFDGCCPPELEKVSHAIVRKCEGLPLAIVTIGALLSTKSKVMSEWQRFYNSLGSELERNPHLTNVTKIVLLSYHDLPYYLKPCFLYFGIIPEDFQITRGRLIRLWIAEDFIEGQRGKTLEEVAEEHLTELVQRSLVQVSEAKFDGRIKRCQVHDVVHEIILAKCEELCFCHVLREADPSWNNETRRWSMPMQNITNRNLETMSTSIKSKIRSIFLFSMDELPKKHLLGTLFVNFKLLKVLDLQGAPLDELHEEVGNLLHLRYLSVKRTSVKIIPKSIRNLHNLQTLNLKDSHVLQIGILSRLCKLRHFIAASRFMVSGLKIQGGIGHLEELQTFWGLEANDDLIRELENLRQLRKLGIKNLKIEHGKALCTAIEKMDHLHSLSVWAIGNNGILNLCSLSSPPESLRDLILRGRLETLRNWILRLDNLVSLTLYFSGLTAAHAIKDLQALPNLIKLDVFDGYDGEQFYFDVGGFPKLKLLYLRFLKRLNSIIIEEGGLPVLKELQIDNCPQLKEVPSGIHNLRQLKSLFIMDMPTEFLDRIQPDKGQDCWIVEHIPEVLIVFTDGGTRIHNASTPQEFQDMRESPRLNYDDPER</sequence>
<comment type="caution">
    <text evidence="1">The sequence shown here is derived from an EMBL/GenBank/DDBJ whole genome shotgun (WGS) entry which is preliminary data.</text>
</comment>
<organism evidence="1 2">
    <name type="scientific">Rhododendron molle</name>
    <name type="common">Chinese azalea</name>
    <name type="synonym">Azalea mollis</name>
    <dbReference type="NCBI Taxonomy" id="49168"/>
    <lineage>
        <taxon>Eukaryota</taxon>
        <taxon>Viridiplantae</taxon>
        <taxon>Streptophyta</taxon>
        <taxon>Embryophyta</taxon>
        <taxon>Tracheophyta</taxon>
        <taxon>Spermatophyta</taxon>
        <taxon>Magnoliopsida</taxon>
        <taxon>eudicotyledons</taxon>
        <taxon>Gunneridae</taxon>
        <taxon>Pentapetalae</taxon>
        <taxon>asterids</taxon>
        <taxon>Ericales</taxon>
        <taxon>Ericaceae</taxon>
        <taxon>Ericoideae</taxon>
        <taxon>Rhodoreae</taxon>
        <taxon>Rhododendron</taxon>
    </lineage>
</organism>
<dbReference type="Proteomes" id="UP001062846">
    <property type="component" value="Chromosome 2"/>
</dbReference>
<accession>A0ACC0PPC6</accession>
<evidence type="ECO:0000313" key="1">
    <source>
        <dbReference type="EMBL" id="KAI8567016.1"/>
    </source>
</evidence>
<dbReference type="EMBL" id="CM046389">
    <property type="protein sequence ID" value="KAI8567016.1"/>
    <property type="molecule type" value="Genomic_DNA"/>
</dbReference>
<evidence type="ECO:0000313" key="2">
    <source>
        <dbReference type="Proteomes" id="UP001062846"/>
    </source>
</evidence>
<protein>
    <submittedName>
        <fullName evidence="1">Uncharacterized protein</fullName>
    </submittedName>
</protein>
<proteinExistence type="predicted"/>
<name>A0ACC0PPC6_RHOML</name>
<reference evidence="1" key="1">
    <citation type="submission" date="2022-02" db="EMBL/GenBank/DDBJ databases">
        <title>Plant Genome Project.</title>
        <authorList>
            <person name="Zhang R.-G."/>
        </authorList>
    </citation>
    <scope>NUCLEOTIDE SEQUENCE</scope>
    <source>
        <strain evidence="1">AT1</strain>
    </source>
</reference>
<keyword evidence="2" id="KW-1185">Reference proteome</keyword>